<feature type="transmembrane region" description="Helical" evidence="6">
    <location>
        <begin position="79"/>
        <end position="97"/>
    </location>
</feature>
<dbReference type="AlphaFoldDB" id="A0A518EW77"/>
<organism evidence="7 8">
    <name type="scientific">Saltatorellus ferox</name>
    <dbReference type="NCBI Taxonomy" id="2528018"/>
    <lineage>
        <taxon>Bacteria</taxon>
        <taxon>Pseudomonadati</taxon>
        <taxon>Planctomycetota</taxon>
        <taxon>Planctomycetia</taxon>
        <taxon>Planctomycetia incertae sedis</taxon>
        <taxon>Saltatorellus</taxon>
    </lineage>
</organism>
<dbReference type="Pfam" id="PF00939">
    <property type="entry name" value="Na_sulph_symp"/>
    <property type="match status" value="1"/>
</dbReference>
<evidence type="ECO:0000256" key="2">
    <source>
        <dbReference type="ARBA" id="ARBA00022448"/>
    </source>
</evidence>
<comment type="subcellular location">
    <subcellularLocation>
        <location evidence="1">Membrane</location>
        <topology evidence="1">Multi-pass membrane protein</topology>
    </subcellularLocation>
</comment>
<dbReference type="PROSITE" id="PS01271">
    <property type="entry name" value="NA_SULFATE"/>
    <property type="match status" value="1"/>
</dbReference>
<name>A0A518EW77_9BACT</name>
<keyword evidence="8" id="KW-1185">Reference proteome</keyword>
<dbReference type="InterPro" id="IPR031312">
    <property type="entry name" value="Na/sul_symport_CS"/>
</dbReference>
<dbReference type="PANTHER" id="PTHR10283">
    <property type="entry name" value="SOLUTE CARRIER FAMILY 13 MEMBER"/>
    <property type="match status" value="1"/>
</dbReference>
<feature type="transmembrane region" description="Helical" evidence="6">
    <location>
        <begin position="361"/>
        <end position="380"/>
    </location>
</feature>
<feature type="transmembrane region" description="Helical" evidence="6">
    <location>
        <begin position="400"/>
        <end position="416"/>
    </location>
</feature>
<gene>
    <name evidence="7" type="primary">sdcS_2</name>
    <name evidence="7" type="ORF">Poly30_38870</name>
</gene>
<feature type="transmembrane region" description="Helical" evidence="6">
    <location>
        <begin position="170"/>
        <end position="193"/>
    </location>
</feature>
<feature type="transmembrane region" description="Helical" evidence="6">
    <location>
        <begin position="453"/>
        <end position="473"/>
    </location>
</feature>
<keyword evidence="4 6" id="KW-1133">Transmembrane helix</keyword>
<feature type="transmembrane region" description="Helical" evidence="6">
    <location>
        <begin position="213"/>
        <end position="235"/>
    </location>
</feature>
<dbReference type="Proteomes" id="UP000320390">
    <property type="component" value="Chromosome"/>
</dbReference>
<evidence type="ECO:0000313" key="8">
    <source>
        <dbReference type="Proteomes" id="UP000320390"/>
    </source>
</evidence>
<keyword evidence="3 6" id="KW-0812">Transmembrane</keyword>
<feature type="transmembrane region" description="Helical" evidence="6">
    <location>
        <begin position="39"/>
        <end position="67"/>
    </location>
</feature>
<proteinExistence type="predicted"/>
<keyword evidence="5 6" id="KW-0472">Membrane</keyword>
<evidence type="ECO:0000256" key="6">
    <source>
        <dbReference type="SAM" id="Phobius"/>
    </source>
</evidence>
<keyword evidence="2" id="KW-0813">Transport</keyword>
<evidence type="ECO:0000256" key="5">
    <source>
        <dbReference type="ARBA" id="ARBA00023136"/>
    </source>
</evidence>
<evidence type="ECO:0000313" key="7">
    <source>
        <dbReference type="EMBL" id="QDV08349.1"/>
    </source>
</evidence>
<accession>A0A518EW77</accession>
<protein>
    <submittedName>
        <fullName evidence="7">Sodium-dependent dicarboxylate transporter SdcS</fullName>
    </submittedName>
</protein>
<feature type="transmembrane region" description="Helical" evidence="6">
    <location>
        <begin position="117"/>
        <end position="150"/>
    </location>
</feature>
<dbReference type="GO" id="GO:0015141">
    <property type="term" value="F:succinate transmembrane transporter activity"/>
    <property type="evidence" value="ECO:0007669"/>
    <property type="project" value="UniProtKB-ARBA"/>
</dbReference>
<evidence type="ECO:0000256" key="1">
    <source>
        <dbReference type="ARBA" id="ARBA00004141"/>
    </source>
</evidence>
<dbReference type="GO" id="GO:0005886">
    <property type="term" value="C:plasma membrane"/>
    <property type="evidence" value="ECO:0007669"/>
    <property type="project" value="TreeGrafter"/>
</dbReference>
<dbReference type="EMBL" id="CP036434">
    <property type="protein sequence ID" value="QDV08349.1"/>
    <property type="molecule type" value="Genomic_DNA"/>
</dbReference>
<feature type="transmembrane region" description="Helical" evidence="6">
    <location>
        <begin position="485"/>
        <end position="506"/>
    </location>
</feature>
<sequence>MQYLGLVLGTSLFLALLLAPGLPLDVLQRKVAAVAALTAVFWLTVAIPVGAASLLPAALFPILGVLPAREVGPVYLRDLVLLFLGAFIVALGLERWGVHRRIALRVVQTVGSSRRRLVLGFMAASAFLSLWINNTATTLLMLPIVSAVLLRAEEEDRARGLPTSDPRFGWCLLLGVAYAASVGGMGTSVGTAPNQEFLGQFSTLYPGGPKLTFGEWFLAFGPLVALFVPIAWILLTRVIYRFEDVRGAASLEVREQRAALGRWRTPEKRMAAVFVATACLWVFRADLSLGSFTLPGWSRLFLGSEASDPAWYAVHKNDISDATVALALSILMFLIPSGELRSTGGTEARQGFLMDWKTASGLPWEVLLLLGGGFCLAHGFKISGLDRVVGESLAPLIADRPRWVVAGAVALFVSLLTEITSNTATTAVLLPVMAAAGTAAGLDPLAVMLPTTLAASAAFMMPVATPPNAVVFATRKIPVPAMARAGFLLNLLMVGLIVFVFEFWAADRLGVEATTPEWARPLPAQEAKPVR</sequence>
<feature type="transmembrane region" description="Helical" evidence="6">
    <location>
        <begin position="271"/>
        <end position="294"/>
    </location>
</feature>
<evidence type="ECO:0000256" key="3">
    <source>
        <dbReference type="ARBA" id="ARBA00022692"/>
    </source>
</evidence>
<dbReference type="PANTHER" id="PTHR10283:SF82">
    <property type="entry name" value="SOLUTE CARRIER FAMILY 13 MEMBER 2"/>
    <property type="match status" value="1"/>
</dbReference>
<evidence type="ECO:0000256" key="4">
    <source>
        <dbReference type="ARBA" id="ARBA00022989"/>
    </source>
</evidence>
<reference evidence="7 8" key="1">
    <citation type="submission" date="2019-02" db="EMBL/GenBank/DDBJ databases">
        <title>Deep-cultivation of Planctomycetes and their phenomic and genomic characterization uncovers novel biology.</title>
        <authorList>
            <person name="Wiegand S."/>
            <person name="Jogler M."/>
            <person name="Boedeker C."/>
            <person name="Pinto D."/>
            <person name="Vollmers J."/>
            <person name="Rivas-Marin E."/>
            <person name="Kohn T."/>
            <person name="Peeters S.H."/>
            <person name="Heuer A."/>
            <person name="Rast P."/>
            <person name="Oberbeckmann S."/>
            <person name="Bunk B."/>
            <person name="Jeske O."/>
            <person name="Meyerdierks A."/>
            <person name="Storesund J.E."/>
            <person name="Kallscheuer N."/>
            <person name="Luecker S."/>
            <person name="Lage O.M."/>
            <person name="Pohl T."/>
            <person name="Merkel B.J."/>
            <person name="Hornburger P."/>
            <person name="Mueller R.-W."/>
            <person name="Bruemmer F."/>
            <person name="Labrenz M."/>
            <person name="Spormann A.M."/>
            <person name="Op den Camp H."/>
            <person name="Overmann J."/>
            <person name="Amann R."/>
            <person name="Jetten M.S.M."/>
            <person name="Mascher T."/>
            <person name="Medema M.H."/>
            <person name="Devos D.P."/>
            <person name="Kaster A.-K."/>
            <person name="Ovreas L."/>
            <person name="Rohde M."/>
            <person name="Galperin M.Y."/>
            <person name="Jogler C."/>
        </authorList>
    </citation>
    <scope>NUCLEOTIDE SEQUENCE [LARGE SCALE GENOMIC DNA]</scope>
    <source>
        <strain evidence="7 8">Poly30</strain>
    </source>
</reference>
<dbReference type="InterPro" id="IPR001898">
    <property type="entry name" value="SLC13A/DASS"/>
</dbReference>